<dbReference type="EMBL" id="MW495059">
    <property type="protein sequence ID" value="QRG42505.1"/>
    <property type="molecule type" value="Genomic_DNA"/>
</dbReference>
<organism evidence="1">
    <name type="scientific">Escherichia coli</name>
    <dbReference type="NCBI Taxonomy" id="562"/>
    <lineage>
        <taxon>Bacteria</taxon>
        <taxon>Pseudomonadati</taxon>
        <taxon>Pseudomonadota</taxon>
        <taxon>Gammaproteobacteria</taxon>
        <taxon>Enterobacterales</taxon>
        <taxon>Enterobacteriaceae</taxon>
        <taxon>Escherichia</taxon>
    </lineage>
</organism>
<evidence type="ECO:0000313" key="1">
    <source>
        <dbReference type="EMBL" id="QRG42662.1"/>
    </source>
</evidence>
<dbReference type="EMBL" id="MW495061">
    <property type="protein sequence ID" value="QRN75867.1"/>
    <property type="molecule type" value="Genomic_DNA"/>
</dbReference>
<sequence>MDYSRGEGVCSCCSERVAEWDAEIGRKSIDDQFIELMDALDGYDSPEAISQRLAELQGPIRELAAACRQTVLFNRAQVEFQSTKTDIELRPMEGGSLFAAWYLLMDRIARSPTKFHMRSSVRILLPLVADFLPEDSNA</sequence>
<proteinExistence type="predicted"/>
<accession>A0A890DCX6</accession>
<dbReference type="EMBL" id="MW495059">
    <property type="protein sequence ID" value="QRG42701.1"/>
    <property type="molecule type" value="Genomic_DNA"/>
</dbReference>
<reference evidence="2" key="1">
    <citation type="submission" date="2021-01" db="EMBL/GenBank/DDBJ databases">
        <authorList>
            <person name="Lopes R."/>
            <person name="Pedro J.P.R."/>
            <person name="Dos Santos L.D.R."/>
            <person name="Gallo I.F.L."/>
            <person name="Stehling E.G."/>
        </authorList>
    </citation>
    <scope>NUCLEOTIDE SEQUENCE</scope>
    <source>
        <strain evidence="2">S802</strain>
        <plasmid evidence="2">pS802-CTX-M</plasmid>
    </source>
</reference>
<geneLocation type="plasmid" evidence="2">
    <name>pS802-CTX-M</name>
</geneLocation>
<geneLocation type="plasmid" evidence="1">
    <name>pS802-MCR</name>
</geneLocation>
<reference evidence="1" key="2">
    <citation type="submission" date="2021-01" db="EMBL/GenBank/DDBJ databases">
        <authorList>
            <person name="Lopes R."/>
            <person name="Furlan J.P.R."/>
            <person name="Dos Santos L.D.R."/>
            <person name="Gallo I.F.L."/>
            <person name="Stehling E.G."/>
        </authorList>
    </citation>
    <scope>NUCLEOTIDE SEQUENCE</scope>
    <source>
        <strain evidence="1">S802</strain>
        <plasmid evidence="1">pS802-MCR</plasmid>
    </source>
</reference>
<dbReference type="RefSeq" id="WP_015026483.1">
    <property type="nucleotide sequence ID" value="NZ_JAHUZJ010000038.1"/>
</dbReference>
<name>A0A890DCX6_ECOLX</name>
<dbReference type="AlphaFoldDB" id="A0A890DCX6"/>
<keyword evidence="1" id="KW-0614">Plasmid</keyword>
<dbReference type="EMBL" id="MW495059">
    <property type="protein sequence ID" value="QRG42662.1"/>
    <property type="molecule type" value="Genomic_DNA"/>
</dbReference>
<protein>
    <submittedName>
        <fullName evidence="1">Uncharacterized protein</fullName>
    </submittedName>
</protein>
<evidence type="ECO:0000313" key="2">
    <source>
        <dbReference type="EMBL" id="QRN75867.1"/>
    </source>
</evidence>
<dbReference type="EMBL" id="MW495059">
    <property type="protein sequence ID" value="QRG42459.1"/>
    <property type="molecule type" value="Genomic_DNA"/>
</dbReference>